<keyword evidence="2" id="KW-0812">Transmembrane</keyword>
<evidence type="ECO:0000256" key="1">
    <source>
        <dbReference type="SAM" id="MobiDB-lite"/>
    </source>
</evidence>
<feature type="compositionally biased region" description="Basic and acidic residues" evidence="1">
    <location>
        <begin position="97"/>
        <end position="116"/>
    </location>
</feature>
<evidence type="ECO:0000313" key="4">
    <source>
        <dbReference type="Proteomes" id="UP000078597"/>
    </source>
</evidence>
<feature type="region of interest" description="Disordered" evidence="1">
    <location>
        <begin position="97"/>
        <end position="155"/>
    </location>
</feature>
<name>A0A1A8X4M2_PLAMA</name>
<dbReference type="VEuPathDB" id="PlasmoDB:PmUG01_04015000"/>
<keyword evidence="2" id="KW-0472">Membrane</keyword>
<dbReference type="AlphaFoldDB" id="A0A1A8X4M2"/>
<keyword evidence="2" id="KW-1133">Transmembrane helix</keyword>
<gene>
    <name evidence="3" type="ORF">PMALA_067460</name>
</gene>
<evidence type="ECO:0000256" key="2">
    <source>
        <dbReference type="SAM" id="Phobius"/>
    </source>
</evidence>
<sequence length="155" mass="18726">MDDEYKKFLEIKRKENNNIPEFKITNIDINTFKKYKHKNNPIFSTEFKVFITGFLLCSWCVFAIYLTVRIMSPDDFDWVEQERKRLENAKKKIMSIKEKEKEMDQRKKTAKRENAMRKNAKRKNAKRKNAKRKNAMRKNAKRKNAKRKTATKEAI</sequence>
<dbReference type="EMBL" id="FLQW01005521">
    <property type="protein sequence ID" value="SBS99124.1"/>
    <property type="molecule type" value="Genomic_DNA"/>
</dbReference>
<dbReference type="Proteomes" id="UP000078597">
    <property type="component" value="Unassembled WGS sequence"/>
</dbReference>
<proteinExistence type="predicted"/>
<feature type="compositionally biased region" description="Basic residues" evidence="1">
    <location>
        <begin position="118"/>
        <end position="149"/>
    </location>
</feature>
<protein>
    <submittedName>
        <fullName evidence="3">Uncharacterized protein</fullName>
    </submittedName>
</protein>
<accession>A0A1A8X4M2</accession>
<feature type="transmembrane region" description="Helical" evidence="2">
    <location>
        <begin position="49"/>
        <end position="68"/>
    </location>
</feature>
<reference evidence="4" key="1">
    <citation type="submission" date="2016-05" db="EMBL/GenBank/DDBJ databases">
        <authorList>
            <person name="Naeem Raeece"/>
        </authorList>
    </citation>
    <scope>NUCLEOTIDE SEQUENCE [LARGE SCALE GENOMIC DNA]</scope>
</reference>
<organism evidence="3 4">
    <name type="scientific">Plasmodium malariae</name>
    <dbReference type="NCBI Taxonomy" id="5858"/>
    <lineage>
        <taxon>Eukaryota</taxon>
        <taxon>Sar</taxon>
        <taxon>Alveolata</taxon>
        <taxon>Apicomplexa</taxon>
        <taxon>Aconoidasida</taxon>
        <taxon>Haemosporida</taxon>
        <taxon>Plasmodiidae</taxon>
        <taxon>Plasmodium</taxon>
        <taxon>Plasmodium (Plasmodium)</taxon>
    </lineage>
</organism>
<evidence type="ECO:0000313" key="3">
    <source>
        <dbReference type="EMBL" id="SBS99124.1"/>
    </source>
</evidence>